<evidence type="ECO:0000313" key="1">
    <source>
        <dbReference type="EMBL" id="KAF6144531.1"/>
    </source>
</evidence>
<gene>
    <name evidence="1" type="ORF">GIB67_023977</name>
</gene>
<organism evidence="1 2">
    <name type="scientific">Kingdonia uniflora</name>
    <dbReference type="NCBI Taxonomy" id="39325"/>
    <lineage>
        <taxon>Eukaryota</taxon>
        <taxon>Viridiplantae</taxon>
        <taxon>Streptophyta</taxon>
        <taxon>Embryophyta</taxon>
        <taxon>Tracheophyta</taxon>
        <taxon>Spermatophyta</taxon>
        <taxon>Magnoliopsida</taxon>
        <taxon>Ranunculales</taxon>
        <taxon>Circaeasteraceae</taxon>
        <taxon>Kingdonia</taxon>
    </lineage>
</organism>
<comment type="caution">
    <text evidence="1">The sequence shown here is derived from an EMBL/GenBank/DDBJ whole genome shotgun (WGS) entry which is preliminary data.</text>
</comment>
<reference evidence="1 2" key="1">
    <citation type="journal article" date="2020" name="IScience">
        <title>Genome Sequencing of the Endangered Kingdonia uniflora (Circaeasteraceae, Ranunculales) Reveals Potential Mechanisms of Evolutionary Specialization.</title>
        <authorList>
            <person name="Sun Y."/>
            <person name="Deng T."/>
            <person name="Zhang A."/>
            <person name="Moore M.J."/>
            <person name="Landis J.B."/>
            <person name="Lin N."/>
            <person name="Zhang H."/>
            <person name="Zhang X."/>
            <person name="Huang J."/>
            <person name="Zhang X."/>
            <person name="Sun H."/>
            <person name="Wang H."/>
        </authorList>
    </citation>
    <scope>NUCLEOTIDE SEQUENCE [LARGE SCALE GENOMIC DNA]</scope>
    <source>
        <strain evidence="1">TB1705</strain>
        <tissue evidence="1">Leaf</tissue>
    </source>
</reference>
<dbReference type="Proteomes" id="UP000541444">
    <property type="component" value="Unassembled WGS sequence"/>
</dbReference>
<protein>
    <submittedName>
        <fullName evidence="1">Uncharacterized protein</fullName>
    </submittedName>
</protein>
<name>A0A7J7LPD1_9MAGN</name>
<sequence length="55" mass="6245">MYGLIWAVLWRTGGPVTKLRDSFVLDTSCLVPRVYFYQASVPSSLNSLPVLPMLW</sequence>
<evidence type="ECO:0000313" key="2">
    <source>
        <dbReference type="Proteomes" id="UP000541444"/>
    </source>
</evidence>
<proteinExistence type="predicted"/>
<dbReference type="AlphaFoldDB" id="A0A7J7LPD1"/>
<keyword evidence="2" id="KW-1185">Reference proteome</keyword>
<dbReference type="EMBL" id="JACGCM010002117">
    <property type="protein sequence ID" value="KAF6144531.1"/>
    <property type="molecule type" value="Genomic_DNA"/>
</dbReference>
<accession>A0A7J7LPD1</accession>